<reference evidence="1 2" key="1">
    <citation type="journal article" date="2018" name="Nat. Biotechnol.">
        <title>A standardized bacterial taxonomy based on genome phylogeny substantially revises the tree of life.</title>
        <authorList>
            <person name="Parks D.H."/>
            <person name="Chuvochina M."/>
            <person name="Waite D.W."/>
            <person name="Rinke C."/>
            <person name="Skarshewski A."/>
            <person name="Chaumeil P.A."/>
            <person name="Hugenholtz P."/>
        </authorList>
    </citation>
    <scope>NUCLEOTIDE SEQUENCE [LARGE SCALE GENOMIC DNA]</scope>
    <source>
        <strain evidence="1">UBA9049</strain>
    </source>
</reference>
<dbReference type="Proteomes" id="UP000261325">
    <property type="component" value="Unassembled WGS sequence"/>
</dbReference>
<protein>
    <submittedName>
        <fullName evidence="1">Uncharacterized protein</fullName>
    </submittedName>
</protein>
<sequence>MSKPNPSAAHFPPSWEPADVKAIQSLASGEATPEMQKRALDFMINKVCLTYDLSYRPESDRETVFAEGRRFTGLQLVKLLSINLAAIKQAKS</sequence>
<gene>
    <name evidence="1" type="ORF">DCF82_23335</name>
</gene>
<name>A0A3B8WQF4_MARNT</name>
<evidence type="ECO:0000313" key="1">
    <source>
        <dbReference type="EMBL" id="HAC30710.1"/>
    </source>
</evidence>
<comment type="caution">
    <text evidence="1">The sequence shown here is derived from an EMBL/GenBank/DDBJ whole genome shotgun (WGS) entry which is preliminary data.</text>
</comment>
<accession>A0A3B8WQF4</accession>
<dbReference type="EMBL" id="DLYI01000313">
    <property type="protein sequence ID" value="HAC30710.1"/>
    <property type="molecule type" value="Genomic_DNA"/>
</dbReference>
<evidence type="ECO:0000313" key="2">
    <source>
        <dbReference type="Proteomes" id="UP000261325"/>
    </source>
</evidence>
<organism evidence="1 2">
    <name type="scientific">Marinobacter nauticus</name>
    <name type="common">Marinobacter hydrocarbonoclasticus</name>
    <name type="synonym">Marinobacter aquaeolei</name>
    <dbReference type="NCBI Taxonomy" id="2743"/>
    <lineage>
        <taxon>Bacteria</taxon>
        <taxon>Pseudomonadati</taxon>
        <taxon>Pseudomonadota</taxon>
        <taxon>Gammaproteobacteria</taxon>
        <taxon>Pseudomonadales</taxon>
        <taxon>Marinobacteraceae</taxon>
        <taxon>Marinobacter</taxon>
    </lineage>
</organism>
<dbReference type="AlphaFoldDB" id="A0A3B8WQF4"/>
<proteinExistence type="predicted"/>